<reference evidence="3 4" key="1">
    <citation type="submission" date="2022-04" db="EMBL/GenBank/DDBJ databases">
        <authorList>
            <person name="Ra J.-S."/>
            <person name="Kim S.-B."/>
        </authorList>
    </citation>
    <scope>NUCLEOTIDE SEQUENCE [LARGE SCALE GENOMIC DNA]</scope>
    <source>
        <strain evidence="3 4">MMS21-Er5</strain>
    </source>
</reference>
<dbReference type="Proteomes" id="UP000829998">
    <property type="component" value="Chromosome"/>
</dbReference>
<dbReference type="Pfam" id="PF17963">
    <property type="entry name" value="Big_9"/>
    <property type="match status" value="2"/>
</dbReference>
<feature type="signal peptide" evidence="1">
    <location>
        <begin position="1"/>
        <end position="18"/>
    </location>
</feature>
<organism evidence="3 4">
    <name type="scientific">Flavobacterium humidisoli</name>
    <dbReference type="NCBI Taxonomy" id="2937442"/>
    <lineage>
        <taxon>Bacteria</taxon>
        <taxon>Pseudomonadati</taxon>
        <taxon>Bacteroidota</taxon>
        <taxon>Flavobacteriia</taxon>
        <taxon>Flavobacteriales</taxon>
        <taxon>Flavobacteriaceae</taxon>
        <taxon>Flavobacterium</taxon>
    </lineage>
</organism>
<dbReference type="EMBL" id="CP096829">
    <property type="protein sequence ID" value="UPZ16561.1"/>
    <property type="molecule type" value="Genomic_DNA"/>
</dbReference>
<evidence type="ECO:0000256" key="1">
    <source>
        <dbReference type="SAM" id="SignalP"/>
    </source>
</evidence>
<protein>
    <submittedName>
        <fullName evidence="3">Cadherin-like domain-containing protein</fullName>
    </submittedName>
</protein>
<name>A0ABY4LXM9_9FLAO</name>
<keyword evidence="4" id="KW-1185">Reference proteome</keyword>
<proteinExistence type="predicted"/>
<evidence type="ECO:0000259" key="2">
    <source>
        <dbReference type="PROSITE" id="PS51820"/>
    </source>
</evidence>
<dbReference type="NCBIfam" id="NF033708">
    <property type="entry name" value="T9SS_Cterm_ChiA"/>
    <property type="match status" value="1"/>
</dbReference>
<dbReference type="RefSeq" id="WP_248728657.1">
    <property type="nucleotide sequence ID" value="NZ_CP096829.1"/>
</dbReference>
<accession>A0ABY4LXM9</accession>
<gene>
    <name evidence="3" type="ORF">M0M44_04290</name>
</gene>
<keyword evidence="1" id="KW-0732">Signal</keyword>
<feature type="chain" id="PRO_5046210737" evidence="1">
    <location>
        <begin position="19"/>
        <end position="1404"/>
    </location>
</feature>
<dbReference type="Gene3D" id="2.60.40.3440">
    <property type="match status" value="2"/>
</dbReference>
<evidence type="ECO:0000313" key="3">
    <source>
        <dbReference type="EMBL" id="UPZ16561.1"/>
    </source>
</evidence>
<sequence>MKKTLLLFLFLLPFLGVSQVNLVKWDDPSGATTANVTPTYSNAVSAESLSGNGISLQPLQWEGFKGSLWPFSFSIDENKYFQVTVSAKTGYKIKLGAYNFTYKGDGNLYVKRYQVRYSKDDFATSTLLLDEPTQAGKVNKSIDLSKITLYAGEKLTLRIYGYKLQSGKDDNSPLFLINRNTATEAGNTSPTITGTVSTYDPTVLNANDDLVTTQEKRAISFNPLTNDTNTAGATITFTQPSTAEGTVSRNGNIFTFTPATNFKGTSTFTYTLTNGARTSTATVVVYVTDLSPKLIIWNGALAQPKAVVTDPKITGNDITGTGFEFITNSNPDYFNVKKLENGGSTALTLNRYVQMSITPKTNYKLTLTQFNFIYNSPTGSEGASMFEVHYSTDPTFPGGGTVLLGPTTAVKGADTPVTLNFPTGTTVSSNTNQTFYIRIYPYAVQNLYNGYFKIKHDYGGEVGPTLTGIVEPSNLITANPDTANTNSATAINIPILANDENYTPLASITTTQPTTGGSVAVNGTTNATFTPTAGFVGTTTFEYTISNGTNYSTTTVTVNVTAPPCTPTGDQTAFGANAWIGYVYKMANNAAMPPNVSYPALPNTSIATYIGTVTENKNFDRNIGGGSVTGLTSNFACDAAPSDRFFVRYKMLADITEAGVYSFDIGSDDGARLYIDDAAVPVITRWNGHGFTMDYATQNLNVGQHKFVLEYYEDGGDSRVSFFTGIPKGNPSEYGDKVWNVYGYVNNDITLQNVRYAGYYVDPHLNPDSTNYWPKDKSPSSATIWQGSQIPDNNFKVVYKRKGFDCGLYQLKHINHDDAVQLYIDDKLIFSKDGWDNAAYLINGGDLYPLNSESRVEIRLREDGGDANLGINFTKTDIVYNGTGSIPNGSSLVISANTELKSDLTVCSCTVNPNVTLTVPQDITLTVDENVTIGTGGKLLILDGGSFLQTSTSKNMFTGSNTAFEIQRTTEIRRFDLTYWSSPVDNPDFKMITLSPETLSDKFFYWTSDFKWATDMYGKMTMEPGKGYSIRGPQSFDTQTPSDFTGKFYGKPNNGNILIPTTADKYHFIGNPYPSAIDARQFIIDNGEVGPLYFWTHVSPPKKENGSNTYTYSSPDYATFTLLGSTKATTGGEAPSGYIGVGQGFFIKPKVSSITFNNGQRVKAKNTQFYKTTAKETEIEVNRLWLNLSNTEDAFKQLLVGYAEGASNNYDHNYDATTMAGNSFIDFYTINEAKKLTVQARALPFDNTDTVPLGYKTTISSELTISIDHADGFFNKQAVYLEDKTTGAIIDLRASNYTFQTAAGTFTDRFVLRYTNKTLGTDDFENVEDGILVSVKSKVINVASGTENIKEAQIYTIGGQLLYNKSKIDAKQLEITNLHSSNQVLLVKVILENGHAVTKKIIFN</sequence>
<evidence type="ECO:0000313" key="4">
    <source>
        <dbReference type="Proteomes" id="UP000829998"/>
    </source>
</evidence>
<dbReference type="PROSITE" id="PS51820">
    <property type="entry name" value="PA14"/>
    <property type="match status" value="1"/>
</dbReference>
<dbReference type="InterPro" id="IPR037524">
    <property type="entry name" value="PA14/GLEYA"/>
</dbReference>
<feature type="domain" description="PA14" evidence="2">
    <location>
        <begin position="599"/>
        <end position="739"/>
    </location>
</feature>
<dbReference type="SUPFAM" id="SSF56988">
    <property type="entry name" value="Anthrax protective antigen"/>
    <property type="match status" value="1"/>
</dbReference>